<evidence type="ECO:0000313" key="2">
    <source>
        <dbReference type="Proteomes" id="UP001213000"/>
    </source>
</evidence>
<evidence type="ECO:0000313" key="1">
    <source>
        <dbReference type="EMBL" id="KAJ3570383.1"/>
    </source>
</evidence>
<comment type="caution">
    <text evidence="1">The sequence shown here is derived from an EMBL/GenBank/DDBJ whole genome shotgun (WGS) entry which is preliminary data.</text>
</comment>
<dbReference type="EMBL" id="JANIEX010000240">
    <property type="protein sequence ID" value="KAJ3570383.1"/>
    <property type="molecule type" value="Genomic_DNA"/>
</dbReference>
<gene>
    <name evidence="1" type="ORF">NP233_g4428</name>
</gene>
<protein>
    <submittedName>
        <fullName evidence="1">Uncharacterized protein</fullName>
    </submittedName>
</protein>
<organism evidence="1 2">
    <name type="scientific">Leucocoprinus birnbaumii</name>
    <dbReference type="NCBI Taxonomy" id="56174"/>
    <lineage>
        <taxon>Eukaryota</taxon>
        <taxon>Fungi</taxon>
        <taxon>Dikarya</taxon>
        <taxon>Basidiomycota</taxon>
        <taxon>Agaricomycotina</taxon>
        <taxon>Agaricomycetes</taxon>
        <taxon>Agaricomycetidae</taxon>
        <taxon>Agaricales</taxon>
        <taxon>Agaricineae</taxon>
        <taxon>Agaricaceae</taxon>
        <taxon>Leucocoprinus</taxon>
    </lineage>
</organism>
<dbReference type="AlphaFoldDB" id="A0AAD5VUP3"/>
<keyword evidence="2" id="KW-1185">Reference proteome</keyword>
<reference evidence="1" key="1">
    <citation type="submission" date="2022-07" db="EMBL/GenBank/DDBJ databases">
        <title>Genome Sequence of Leucocoprinus birnbaumii.</title>
        <authorList>
            <person name="Buettner E."/>
        </authorList>
    </citation>
    <scope>NUCLEOTIDE SEQUENCE</scope>
    <source>
        <strain evidence="1">VT141</strain>
    </source>
</reference>
<name>A0AAD5VUP3_9AGAR</name>
<sequence length="591" mass="66987">MPESALTTPVSKPSSKWTPADLSAIGVTIHDVHSPSKFFNGPLDPISRAPEGFLQHEHLPSKRSKSYSALDHQSQKLLSYLSEISEDAAWDDKYLTINNFSHELLYSMQHENSRSGFQTREHDIHTNVLFMHDEYVEAYYDFGLELDPRGVGGYGHNIPVLIGLTLQKNPYRDTALSLSEAEAQLVACATAAFQTNNRSRQTKYFVPPLKSQMIPGIIFSGSFPTFYKLLIDENLDFRVRFGGGLRGNTVLERFVEPDLPVPKRGLRELRNREKWCQYLSTFMRFASACGEAATRGINFKGEPVGGPVKAYEVDNQPDRSQPNFLPPLKAKDGFEWTCNDLCASNISIVEQDFQSFFNRKSLPKYQGPPAFLQHQDWRTILPQDTPEYYTAAGLLKRLEESGAVAESMESGTSDFMVDLLRLMGYETETTLLRTRLSIPFNICEEYRCAKPDVALLDISRGGIVQLVIQEDKSPVEAKLRVDPEPQLVASAIAASRWEGTRFYEGKPASETRMIPGICLKRAIPTFYKVKLAKGLGKDLFWGEYPEGKTVVYRHTPRLPDTSWELRTGMSNMKLRGLIWRYFQAFKRFVVI</sequence>
<dbReference type="Proteomes" id="UP001213000">
    <property type="component" value="Unassembled WGS sequence"/>
</dbReference>
<accession>A0AAD5VUP3</accession>
<proteinExistence type="predicted"/>